<dbReference type="EC" id="6.1.1.13" evidence="1"/>
<dbReference type="SUPFAM" id="SSF56801">
    <property type="entry name" value="Acetyl-CoA synthetase-like"/>
    <property type="match status" value="1"/>
</dbReference>
<name>A0A644XLI4_9ZZZZ</name>
<dbReference type="InterPro" id="IPR045851">
    <property type="entry name" value="AMP-bd_C_sf"/>
</dbReference>
<gene>
    <name evidence="1" type="primary">dltA_10</name>
    <name evidence="1" type="ORF">SDC9_61318</name>
</gene>
<evidence type="ECO:0000313" key="1">
    <source>
        <dbReference type="EMBL" id="MPM14954.1"/>
    </source>
</evidence>
<dbReference type="Gene3D" id="3.30.300.30">
    <property type="match status" value="1"/>
</dbReference>
<dbReference type="EMBL" id="VSSQ01002363">
    <property type="protein sequence ID" value="MPM14954.1"/>
    <property type="molecule type" value="Genomic_DNA"/>
</dbReference>
<organism evidence="1">
    <name type="scientific">bioreactor metagenome</name>
    <dbReference type="NCBI Taxonomy" id="1076179"/>
    <lineage>
        <taxon>unclassified sequences</taxon>
        <taxon>metagenomes</taxon>
        <taxon>ecological metagenomes</taxon>
    </lineage>
</organism>
<dbReference type="GO" id="GO:0016874">
    <property type="term" value="F:ligase activity"/>
    <property type="evidence" value="ECO:0007669"/>
    <property type="project" value="UniProtKB-KW"/>
</dbReference>
<protein>
    <submittedName>
        <fullName evidence="1">D-alanine--poly(Phosphoribitol) ligase subunit 1</fullName>
        <ecNumber evidence="1">6.1.1.13</ecNumber>
    </submittedName>
</protein>
<comment type="caution">
    <text evidence="1">The sequence shown here is derived from an EMBL/GenBank/DDBJ whole genome shotgun (WGS) entry which is preliminary data.</text>
</comment>
<proteinExistence type="predicted"/>
<keyword evidence="1" id="KW-0436">Ligase</keyword>
<reference evidence="1" key="1">
    <citation type="submission" date="2019-08" db="EMBL/GenBank/DDBJ databases">
        <authorList>
            <person name="Kucharzyk K."/>
            <person name="Murdoch R.W."/>
            <person name="Higgins S."/>
            <person name="Loffler F."/>
        </authorList>
    </citation>
    <scope>NUCLEOTIDE SEQUENCE</scope>
</reference>
<accession>A0A644XLI4</accession>
<dbReference type="AlphaFoldDB" id="A0A644XLI4"/>
<sequence length="83" mass="9400">MESSVTIPVIVNHEVKRLITFIIAARGADLKSPEISMFIKERISNLLPSYMIPGEIICVDKFPVSANFKTDKNALLNYYRQLS</sequence>